<dbReference type="SUPFAM" id="SSF51905">
    <property type="entry name" value="FAD/NAD(P)-binding domain"/>
    <property type="match status" value="1"/>
</dbReference>
<evidence type="ECO:0000256" key="7">
    <source>
        <dbReference type="SAM" id="SignalP"/>
    </source>
</evidence>
<dbReference type="GO" id="GO:0050660">
    <property type="term" value="F:flavin adenine dinucleotide binding"/>
    <property type="evidence" value="ECO:0007669"/>
    <property type="project" value="InterPro"/>
</dbReference>
<evidence type="ECO:0000256" key="6">
    <source>
        <dbReference type="PIRSR" id="PIRSR000137-2"/>
    </source>
</evidence>
<evidence type="ECO:0000256" key="5">
    <source>
        <dbReference type="PIRSR" id="PIRSR000137-1"/>
    </source>
</evidence>
<keyword evidence="3" id="KW-0285">Flavoprotein</keyword>
<feature type="chain" id="PRO_5042141570" evidence="7">
    <location>
        <begin position="20"/>
        <end position="594"/>
    </location>
</feature>
<feature type="active site" description="Proton acceptor" evidence="5">
    <location>
        <position position="573"/>
    </location>
</feature>
<protein>
    <submittedName>
        <fullName evidence="9">Pyranose dehydrogenase</fullName>
    </submittedName>
</protein>
<evidence type="ECO:0000313" key="10">
    <source>
        <dbReference type="Proteomes" id="UP001221757"/>
    </source>
</evidence>
<reference evidence="9" key="1">
    <citation type="submission" date="2023-03" db="EMBL/GenBank/DDBJ databases">
        <title>Massive genome expansion in bonnet fungi (Mycena s.s.) driven by repeated elements and novel gene families across ecological guilds.</title>
        <authorList>
            <consortium name="Lawrence Berkeley National Laboratory"/>
            <person name="Harder C.B."/>
            <person name="Miyauchi S."/>
            <person name="Viragh M."/>
            <person name="Kuo A."/>
            <person name="Thoen E."/>
            <person name="Andreopoulos B."/>
            <person name="Lu D."/>
            <person name="Skrede I."/>
            <person name="Drula E."/>
            <person name="Henrissat B."/>
            <person name="Morin E."/>
            <person name="Kohler A."/>
            <person name="Barry K."/>
            <person name="LaButti K."/>
            <person name="Morin E."/>
            <person name="Salamov A."/>
            <person name="Lipzen A."/>
            <person name="Mereny Z."/>
            <person name="Hegedus B."/>
            <person name="Baldrian P."/>
            <person name="Stursova M."/>
            <person name="Weitz H."/>
            <person name="Taylor A."/>
            <person name="Grigoriev I.V."/>
            <person name="Nagy L.G."/>
            <person name="Martin F."/>
            <person name="Kauserud H."/>
        </authorList>
    </citation>
    <scope>NUCLEOTIDE SEQUENCE</scope>
    <source>
        <strain evidence="9">CBHHK067</strain>
    </source>
</reference>
<dbReference type="SUPFAM" id="SSF54373">
    <property type="entry name" value="FAD-linked reductases, C-terminal domain"/>
    <property type="match status" value="1"/>
</dbReference>
<keyword evidence="10" id="KW-1185">Reference proteome</keyword>
<dbReference type="AlphaFoldDB" id="A0AAD7G148"/>
<comment type="cofactor">
    <cofactor evidence="1 6">
        <name>FAD</name>
        <dbReference type="ChEBI" id="CHEBI:57692"/>
    </cofactor>
</comment>
<sequence length="594" mass="63922">MTSTWFTILLLALGSLARAAQIYEDVSELPTFTFDFVVVGGGTAGNVVANRLTENPNFSVLVVEAGVSNAGVIPSIVPALVSELLPRTPYTWNFTTTPQAGMNNRVLDYPRGFILGGSSSVNGMFYTRGSRDNFDRYANVTEDPGWGWDNMLPYFFKNEKWAAPSDNHSEIGQYDPAVHGHSGINSVSLNGYAWPDSDARIIQTTKDLPDKFPFVLDMNGGVPLGVGWFQSTIGHGERSSSATSYLGPQYISRPNLHVLLHAQVSRVLQATENSLHFNKVEFSQNKKTLYNITASKEIVISAGSVNTPHILLNSGIGDKTTLERFGIKPLIDLPSVGQNFSDQPVTTNNWIANATDTMEFYTQNTTHFNEVFAQWNNTRTGPLVDSIATHIVWLRLDPESPIFQKISDPSAGPHTPHIELALNAGAAGGAPGIGHFFSSATAVVAPLSKGSVTLNSSNPFDAPIIDPAIFTSDFDVFAARTAILKTQEFLSAPAWRGYIVGPAEPLASALLSDAALDEYIRNTSISAQHPVGSAAMTAKSAGWGVVDPDLRVKGATGLRIVDASVIPFAPAAHTQAPTYAVAERGANLIMGDWK</sequence>
<dbReference type="Gene3D" id="3.30.560.10">
    <property type="entry name" value="Glucose Oxidase, domain 3"/>
    <property type="match status" value="1"/>
</dbReference>
<dbReference type="PANTHER" id="PTHR11552">
    <property type="entry name" value="GLUCOSE-METHANOL-CHOLINE GMC OXIDOREDUCTASE"/>
    <property type="match status" value="1"/>
</dbReference>
<evidence type="ECO:0000313" key="9">
    <source>
        <dbReference type="EMBL" id="KAJ7654799.1"/>
    </source>
</evidence>
<evidence type="ECO:0000256" key="2">
    <source>
        <dbReference type="ARBA" id="ARBA00010790"/>
    </source>
</evidence>
<accession>A0AAD7G148</accession>
<dbReference type="InterPro" id="IPR007867">
    <property type="entry name" value="GMC_OxRtase_C"/>
</dbReference>
<dbReference type="InterPro" id="IPR036188">
    <property type="entry name" value="FAD/NAD-bd_sf"/>
</dbReference>
<dbReference type="PIRSF" id="PIRSF000137">
    <property type="entry name" value="Alcohol_oxidase"/>
    <property type="match status" value="1"/>
</dbReference>
<dbReference type="InterPro" id="IPR000172">
    <property type="entry name" value="GMC_OxRdtase_N"/>
</dbReference>
<feature type="active site" description="Proton donor" evidence="5">
    <location>
        <position position="529"/>
    </location>
</feature>
<organism evidence="9 10">
    <name type="scientific">Mycena rosella</name>
    <name type="common">Pink bonnet</name>
    <name type="synonym">Agaricus rosellus</name>
    <dbReference type="NCBI Taxonomy" id="1033263"/>
    <lineage>
        <taxon>Eukaryota</taxon>
        <taxon>Fungi</taxon>
        <taxon>Dikarya</taxon>
        <taxon>Basidiomycota</taxon>
        <taxon>Agaricomycotina</taxon>
        <taxon>Agaricomycetes</taxon>
        <taxon>Agaricomycetidae</taxon>
        <taxon>Agaricales</taxon>
        <taxon>Marasmiineae</taxon>
        <taxon>Mycenaceae</taxon>
        <taxon>Mycena</taxon>
    </lineage>
</organism>
<keyword evidence="7" id="KW-0732">Signal</keyword>
<comment type="similarity">
    <text evidence="2">Belongs to the GMC oxidoreductase family.</text>
</comment>
<dbReference type="Proteomes" id="UP001221757">
    <property type="component" value="Unassembled WGS sequence"/>
</dbReference>
<feature type="binding site" evidence="6">
    <location>
        <position position="264"/>
    </location>
    <ligand>
        <name>FAD</name>
        <dbReference type="ChEBI" id="CHEBI:57692"/>
    </ligand>
</feature>
<feature type="domain" description="Glucose-methanol-choline oxidoreductase N-terminal" evidence="8">
    <location>
        <begin position="303"/>
        <end position="317"/>
    </location>
</feature>
<evidence type="ECO:0000256" key="1">
    <source>
        <dbReference type="ARBA" id="ARBA00001974"/>
    </source>
</evidence>
<dbReference type="Gene3D" id="3.50.50.60">
    <property type="entry name" value="FAD/NAD(P)-binding domain"/>
    <property type="match status" value="1"/>
</dbReference>
<evidence type="ECO:0000256" key="3">
    <source>
        <dbReference type="ARBA" id="ARBA00022630"/>
    </source>
</evidence>
<dbReference type="Pfam" id="PF05199">
    <property type="entry name" value="GMC_oxred_C"/>
    <property type="match status" value="1"/>
</dbReference>
<keyword evidence="4 6" id="KW-0274">FAD</keyword>
<evidence type="ECO:0000256" key="4">
    <source>
        <dbReference type="ARBA" id="ARBA00022827"/>
    </source>
</evidence>
<dbReference type="PANTHER" id="PTHR11552:SF147">
    <property type="entry name" value="CHOLINE DEHYDROGENASE, MITOCHONDRIAL"/>
    <property type="match status" value="1"/>
</dbReference>
<name>A0AAD7G148_MYCRO</name>
<comment type="caution">
    <text evidence="9">The sequence shown here is derived from an EMBL/GenBank/DDBJ whole genome shotgun (WGS) entry which is preliminary data.</text>
</comment>
<dbReference type="Pfam" id="PF00732">
    <property type="entry name" value="GMC_oxred_N"/>
    <property type="match status" value="1"/>
</dbReference>
<gene>
    <name evidence="9" type="ORF">B0H17DRAFT_993407</name>
</gene>
<dbReference type="InterPro" id="IPR012132">
    <property type="entry name" value="GMC_OxRdtase"/>
</dbReference>
<dbReference type="EMBL" id="JARKIE010000318">
    <property type="protein sequence ID" value="KAJ7654799.1"/>
    <property type="molecule type" value="Genomic_DNA"/>
</dbReference>
<evidence type="ECO:0000259" key="8">
    <source>
        <dbReference type="PROSITE" id="PS00624"/>
    </source>
</evidence>
<proteinExistence type="inferred from homology"/>
<dbReference type="GO" id="GO:0016614">
    <property type="term" value="F:oxidoreductase activity, acting on CH-OH group of donors"/>
    <property type="evidence" value="ECO:0007669"/>
    <property type="project" value="InterPro"/>
</dbReference>
<dbReference type="PROSITE" id="PS00624">
    <property type="entry name" value="GMC_OXRED_2"/>
    <property type="match status" value="1"/>
</dbReference>
<feature type="signal peptide" evidence="7">
    <location>
        <begin position="1"/>
        <end position="19"/>
    </location>
</feature>